<feature type="non-terminal residue" evidence="2">
    <location>
        <position position="1"/>
    </location>
</feature>
<sequence>FTQVWLKDYHDTFSAVASMTTFRILINIAAILGWDIFTIDVSQAYTQGELLDDIFIKAPRSHPLPKGVVYKLKRPLYGTKQAGRCWYLHVTKTLRSIGLTQLA</sequence>
<feature type="non-terminal residue" evidence="2">
    <location>
        <position position="103"/>
    </location>
</feature>
<evidence type="ECO:0000313" key="2">
    <source>
        <dbReference type="EMBL" id="ABP00672.1"/>
    </source>
</evidence>
<dbReference type="HOGENOM" id="CLU_001650_17_4_1"/>
<protein>
    <recommendedName>
        <fullName evidence="1">Reverse transcriptase Ty1/copia-type domain-containing protein</fullName>
    </recommendedName>
</protein>
<dbReference type="OrthoDB" id="1250461at2759"/>
<dbReference type="InterPro" id="IPR013103">
    <property type="entry name" value="RVT_2"/>
</dbReference>
<dbReference type="Gramene" id="ABP00672">
    <property type="protein sequence ID" value="ABP00672"/>
    <property type="gene ID" value="OSTLU_9555"/>
</dbReference>
<dbReference type="OMA" id="RETHVCR"/>
<dbReference type="GeneID" id="5006412"/>
<dbReference type="AlphaFoldDB" id="A4SAB3"/>
<proteinExistence type="predicted"/>
<name>A4SAB3_OSTLU</name>
<dbReference type="EMBL" id="CP000598">
    <property type="protein sequence ID" value="ABP00672.1"/>
    <property type="molecule type" value="Genomic_DNA"/>
</dbReference>
<gene>
    <name evidence="2" type="ORF">OSTLU_9555</name>
</gene>
<accession>A4SAB3</accession>
<feature type="domain" description="Reverse transcriptase Ty1/copia-type" evidence="1">
    <location>
        <begin position="1"/>
        <end position="100"/>
    </location>
</feature>
<evidence type="ECO:0000259" key="1">
    <source>
        <dbReference type="Pfam" id="PF07727"/>
    </source>
</evidence>
<reference evidence="2 3" key="1">
    <citation type="journal article" date="2007" name="Proc. Natl. Acad. Sci. U.S.A.">
        <title>The tiny eukaryote Ostreococcus provides genomic insights into the paradox of plankton speciation.</title>
        <authorList>
            <person name="Palenik B."/>
            <person name="Grimwood J."/>
            <person name="Aerts A."/>
            <person name="Rouze P."/>
            <person name="Salamov A."/>
            <person name="Putnam N."/>
            <person name="Dupont C."/>
            <person name="Jorgensen R."/>
            <person name="Derelle E."/>
            <person name="Rombauts S."/>
            <person name="Zhou K."/>
            <person name="Otillar R."/>
            <person name="Merchant S.S."/>
            <person name="Podell S."/>
            <person name="Gaasterland T."/>
            <person name="Napoli C."/>
            <person name="Gendler K."/>
            <person name="Manuell A."/>
            <person name="Tai V."/>
            <person name="Vallon O."/>
            <person name="Piganeau G."/>
            <person name="Jancek S."/>
            <person name="Heijde M."/>
            <person name="Jabbari K."/>
            <person name="Bowler C."/>
            <person name="Lohr M."/>
            <person name="Robbens S."/>
            <person name="Werner G."/>
            <person name="Dubchak I."/>
            <person name="Pazour G.J."/>
            <person name="Ren Q."/>
            <person name="Paulsen I."/>
            <person name="Delwiche C."/>
            <person name="Schmutz J."/>
            <person name="Rokhsar D."/>
            <person name="Van de Peer Y."/>
            <person name="Moreau H."/>
            <person name="Grigoriev I.V."/>
        </authorList>
    </citation>
    <scope>NUCLEOTIDE SEQUENCE [LARGE SCALE GENOMIC DNA]</scope>
    <source>
        <strain evidence="2 3">CCE9901</strain>
    </source>
</reference>
<dbReference type="Proteomes" id="UP000001568">
    <property type="component" value="Chromosome 18"/>
</dbReference>
<dbReference type="Pfam" id="PF07727">
    <property type="entry name" value="RVT_2"/>
    <property type="match status" value="1"/>
</dbReference>
<dbReference type="RefSeq" id="XP_001422355.1">
    <property type="nucleotide sequence ID" value="XM_001422318.1"/>
</dbReference>
<keyword evidence="3" id="KW-1185">Reference proteome</keyword>
<organism evidence="2 3">
    <name type="scientific">Ostreococcus lucimarinus (strain CCE9901)</name>
    <dbReference type="NCBI Taxonomy" id="436017"/>
    <lineage>
        <taxon>Eukaryota</taxon>
        <taxon>Viridiplantae</taxon>
        <taxon>Chlorophyta</taxon>
        <taxon>Mamiellophyceae</taxon>
        <taxon>Mamiellales</taxon>
        <taxon>Bathycoccaceae</taxon>
        <taxon>Ostreococcus</taxon>
    </lineage>
</organism>
<evidence type="ECO:0000313" key="3">
    <source>
        <dbReference type="Proteomes" id="UP000001568"/>
    </source>
</evidence>
<dbReference type="KEGG" id="olu:OSTLU_9555"/>
<dbReference type="STRING" id="436017.A4SAB3"/>
<dbReference type="eggNOG" id="KOG0017">
    <property type="taxonomic scope" value="Eukaryota"/>
</dbReference>